<feature type="signal peptide" evidence="4">
    <location>
        <begin position="1"/>
        <end position="24"/>
    </location>
</feature>
<organism evidence="5 6">
    <name type="scientific">Nezara viridula</name>
    <name type="common">Southern green stink bug</name>
    <name type="synonym">Cimex viridulus</name>
    <dbReference type="NCBI Taxonomy" id="85310"/>
    <lineage>
        <taxon>Eukaryota</taxon>
        <taxon>Metazoa</taxon>
        <taxon>Ecdysozoa</taxon>
        <taxon>Arthropoda</taxon>
        <taxon>Hexapoda</taxon>
        <taxon>Insecta</taxon>
        <taxon>Pterygota</taxon>
        <taxon>Neoptera</taxon>
        <taxon>Paraneoptera</taxon>
        <taxon>Hemiptera</taxon>
        <taxon>Heteroptera</taxon>
        <taxon>Panheteroptera</taxon>
        <taxon>Pentatomomorpha</taxon>
        <taxon>Pentatomoidea</taxon>
        <taxon>Pentatomidae</taxon>
        <taxon>Pentatominae</taxon>
        <taxon>Nezara</taxon>
    </lineage>
</organism>
<evidence type="ECO:0000313" key="6">
    <source>
        <dbReference type="Proteomes" id="UP001152798"/>
    </source>
</evidence>
<dbReference type="OrthoDB" id="7730192at2759"/>
<sequence length="198" mass="22160">MKRFSSQICAIVLLCGLGAELVFALTEDECTVTPDQVPVCCKEPKAKEEVKEDKTREELGKKCVENNAKGKKANTDEEEFQIAECVDECIFRDVFGYVNKKTNKLDETAIVNTFTKRFDGNSKWKEATQKVAKSCLGESGKDIKASSKCKSGALQFLRCYTRGVFLNCPAESWENTDACNKLKVLVQKCPNVYTILQN</sequence>
<keyword evidence="6" id="KW-1185">Reference proteome</keyword>
<feature type="chain" id="PRO_5040376376" evidence="4">
    <location>
        <begin position="25"/>
        <end position="198"/>
    </location>
</feature>
<comment type="subcellular location">
    <subcellularLocation>
        <location evidence="1">Secreted</location>
    </subcellularLocation>
</comment>
<dbReference type="AlphaFoldDB" id="A0A9P0E4K3"/>
<dbReference type="EMBL" id="OV725077">
    <property type="protein sequence ID" value="CAH1389905.1"/>
    <property type="molecule type" value="Genomic_DNA"/>
</dbReference>
<dbReference type="Proteomes" id="UP001152798">
    <property type="component" value="Chromosome 1"/>
</dbReference>
<evidence type="ECO:0000256" key="3">
    <source>
        <dbReference type="ARBA" id="ARBA00022525"/>
    </source>
</evidence>
<proteinExistence type="inferred from homology"/>
<accession>A0A9P0E4K3</accession>
<gene>
    <name evidence="5" type="ORF">NEZAVI_LOCUS1197</name>
</gene>
<dbReference type="GO" id="GO:0005576">
    <property type="term" value="C:extracellular region"/>
    <property type="evidence" value="ECO:0007669"/>
    <property type="project" value="UniProtKB-SubCell"/>
</dbReference>
<keyword evidence="4" id="KW-0732">Signal</keyword>
<evidence type="ECO:0000313" key="5">
    <source>
        <dbReference type="EMBL" id="CAH1389905.1"/>
    </source>
</evidence>
<dbReference type="Gene3D" id="1.10.238.270">
    <property type="match status" value="1"/>
</dbReference>
<evidence type="ECO:0000256" key="2">
    <source>
        <dbReference type="ARBA" id="ARBA00008098"/>
    </source>
</evidence>
<reference evidence="5" key="1">
    <citation type="submission" date="2022-01" db="EMBL/GenBank/DDBJ databases">
        <authorList>
            <person name="King R."/>
        </authorList>
    </citation>
    <scope>NUCLEOTIDE SEQUENCE</scope>
</reference>
<dbReference type="InterPro" id="IPR052295">
    <property type="entry name" value="Odorant-binding_protein"/>
</dbReference>
<protein>
    <submittedName>
        <fullName evidence="5">Uncharacterized protein</fullName>
    </submittedName>
</protein>
<comment type="similarity">
    <text evidence="2">Belongs to the PBP/GOBP family.</text>
</comment>
<evidence type="ECO:0000256" key="4">
    <source>
        <dbReference type="SAM" id="SignalP"/>
    </source>
</evidence>
<name>A0A9P0E4K3_NEZVI</name>
<evidence type="ECO:0000256" key="1">
    <source>
        <dbReference type="ARBA" id="ARBA00004613"/>
    </source>
</evidence>
<keyword evidence="3" id="KW-0964">Secreted</keyword>
<dbReference type="PANTHER" id="PTHR21066">
    <property type="entry name" value="ODORANT-BINDING PROTEIN 59A-RELATED"/>
    <property type="match status" value="1"/>
</dbReference>